<dbReference type="GO" id="GO:0046856">
    <property type="term" value="P:phosphatidylinositol dephosphorylation"/>
    <property type="evidence" value="ECO:0000318"/>
    <property type="project" value="GO_Central"/>
</dbReference>
<sequence>MLSLGLLCAGRSCHPDRNFRSNILDLKSSPTRSNYIVTALTQRFSRLTCLRVLCNNRRGFKEVRVSSRLPGVNRAFIAMEKVDSVQKLYTRMRLWEFPDQYVVDPTDGSTGSILSISRVDGSMKLIDELPHCNSVQAPKIQTIFGVMGMLKLLSGSYVLVITGCKSVGSYLGHPIFKVTSIKILPCDHSLKSSSVEQKKMETEFSVLLNAAERTSGLYFSYDVNLTLSSQQLHNLGDELRRLPLWRQADPRFLWNNYMLEMLIENKLDPYLLPIIQGTFQNFQAAIGKDTMDVTLIARRCTRRTGTRMWRRGADSDGYVANFMESEQIVHVNGFTASFVQVRGSIPLLWEQIVDLTYKPKLEIVQFEKAPRVVERHFLDLRKNYGCVLAVDLVNKHGSEGRLNEKYANTMQHVIGDDIRYMHFDFHQICGHIHFERLSILYDQIEDFLKKNRYFLLNEKGDKVEEQLGVVRTNCIDCLDRTNVTQSMIGRRMLESQLQRIGVFSAGETISTHPNFDKNFKLLWANHGDDISIQYSGTPALKGDFVRYGKRTIQGIVKDGWHALARYYLNNFCDGTKQDAIDLLHGHYIVSVSRDMTFLPQRGKYEDLASLPLALALVFLGLFFATMSLKQVGHDIHNLFFSLLWASLSLSILAFVRANGRFFCNRPRLNRPL</sequence>
<dbReference type="FunCoup" id="A0A1U8AJP8">
    <property type="interactions" value="5429"/>
</dbReference>
<dbReference type="PANTHER" id="PTHR45662:SF2">
    <property type="entry name" value="PHOSPHATIDYLINOSITOL-3-PHOSPHATASE SAC1"/>
    <property type="match status" value="1"/>
</dbReference>
<reference evidence="2" key="1">
    <citation type="submission" date="2025-08" db="UniProtKB">
        <authorList>
            <consortium name="RefSeq"/>
        </authorList>
    </citation>
    <scope>IDENTIFICATION</scope>
</reference>
<gene>
    <name evidence="2" type="primary">LOC104603757</name>
</gene>
<dbReference type="GO" id="GO:0005783">
    <property type="term" value="C:endoplasmic reticulum"/>
    <property type="evidence" value="ECO:0000318"/>
    <property type="project" value="GO_Central"/>
</dbReference>
<accession>A0A1U8AJP8</accession>
<name>A0A1U8AJP8_NELNU</name>
<dbReference type="KEGG" id="nnu:104603757"/>
<dbReference type="RefSeq" id="XP_010266176.1">
    <property type="nucleotide sequence ID" value="XM_010267874.2"/>
</dbReference>
<dbReference type="GeneID" id="104603757"/>
<proteinExistence type="predicted"/>
<dbReference type="Proteomes" id="UP000189703">
    <property type="component" value="Unplaced"/>
</dbReference>
<dbReference type="AlphaFoldDB" id="A0A1U8AJP8"/>
<dbReference type="Pfam" id="PF02383">
    <property type="entry name" value="Syja_N"/>
    <property type="match status" value="1"/>
</dbReference>
<evidence type="ECO:0000313" key="1">
    <source>
        <dbReference type="Proteomes" id="UP000189703"/>
    </source>
</evidence>
<dbReference type="STRING" id="4432.A0A1U8AJP8"/>
<dbReference type="GO" id="GO:0043812">
    <property type="term" value="F:phosphatidylinositol-4-phosphate phosphatase activity"/>
    <property type="evidence" value="ECO:0000318"/>
    <property type="project" value="GO_Central"/>
</dbReference>
<protein>
    <submittedName>
        <fullName evidence="2">Phosphoinositide phosphatase SAC7-like</fullName>
    </submittedName>
</protein>
<organism evidence="1 2">
    <name type="scientific">Nelumbo nucifera</name>
    <name type="common">Sacred lotus</name>
    <dbReference type="NCBI Taxonomy" id="4432"/>
    <lineage>
        <taxon>Eukaryota</taxon>
        <taxon>Viridiplantae</taxon>
        <taxon>Streptophyta</taxon>
        <taxon>Embryophyta</taxon>
        <taxon>Tracheophyta</taxon>
        <taxon>Spermatophyta</taxon>
        <taxon>Magnoliopsida</taxon>
        <taxon>Proteales</taxon>
        <taxon>Nelumbonaceae</taxon>
        <taxon>Nelumbo</taxon>
    </lineage>
</organism>
<dbReference type="eggNOG" id="KOG1889">
    <property type="taxonomic scope" value="Eukaryota"/>
</dbReference>
<keyword evidence="1" id="KW-1185">Reference proteome</keyword>
<dbReference type="OrthoDB" id="405996at2759"/>
<dbReference type="PANTHER" id="PTHR45662">
    <property type="entry name" value="PHOSPHATIDYLINOSITIDE PHOSPHATASE SAC1"/>
    <property type="match status" value="1"/>
</dbReference>
<dbReference type="InterPro" id="IPR002013">
    <property type="entry name" value="SAC_dom"/>
</dbReference>
<dbReference type="PROSITE" id="PS50275">
    <property type="entry name" value="SAC"/>
    <property type="match status" value="1"/>
</dbReference>
<evidence type="ECO:0000313" key="2">
    <source>
        <dbReference type="RefSeq" id="XP_010266176.1"/>
    </source>
</evidence>
<dbReference type="OMA" id="FHQERAN"/>